<evidence type="ECO:0000259" key="1">
    <source>
        <dbReference type="PROSITE" id="PS51736"/>
    </source>
</evidence>
<dbReference type="CDD" id="cd00338">
    <property type="entry name" value="Ser_Recombinase"/>
    <property type="match status" value="1"/>
</dbReference>
<dbReference type="InterPro" id="IPR050639">
    <property type="entry name" value="SSR_resolvase"/>
</dbReference>
<evidence type="ECO:0000313" key="3">
    <source>
        <dbReference type="Proteomes" id="UP000620327"/>
    </source>
</evidence>
<name>A0A923S7U6_9FIRM</name>
<dbReference type="PANTHER" id="PTHR30461">
    <property type="entry name" value="DNA-INVERTASE FROM LAMBDOID PROPHAGE"/>
    <property type="match status" value="1"/>
</dbReference>
<feature type="domain" description="Resolvase/invertase-type recombinase catalytic" evidence="1">
    <location>
        <begin position="33"/>
        <end position="171"/>
    </location>
</feature>
<keyword evidence="3" id="KW-1185">Reference proteome</keyword>
<dbReference type="PROSITE" id="PS51736">
    <property type="entry name" value="RECOMBINASES_3"/>
    <property type="match status" value="1"/>
</dbReference>
<reference evidence="2" key="1">
    <citation type="submission" date="2020-08" db="EMBL/GenBank/DDBJ databases">
        <title>Genome public.</title>
        <authorList>
            <person name="Liu C."/>
            <person name="Sun Q."/>
        </authorList>
    </citation>
    <scope>NUCLEOTIDE SEQUENCE</scope>
    <source>
        <strain evidence="2">BX15</strain>
    </source>
</reference>
<comment type="caution">
    <text evidence="2">The sequence shown here is derived from an EMBL/GenBank/DDBJ whole genome shotgun (WGS) entry which is preliminary data.</text>
</comment>
<sequence>MSGKEKAKGSLALAAPRVITIPANVPEIGRKLRVAAYARVSSNSDDQTHSFAAQNAYFSKLIAGNPNWELADIYADKGVTGTSIDKREDFLRMMEDCRKGRIDRILVKSISRFGRNTRESLEAVRELAGLGVIVLFEEQKIDTAETTGEMLTASSMLPTKTGAAFVFLSLS</sequence>
<accession>A0A923S7U6</accession>
<gene>
    <name evidence="2" type="ORF">H8Z83_11945</name>
</gene>
<dbReference type="AlphaFoldDB" id="A0A923S7U6"/>
<dbReference type="EMBL" id="JACOQI010000012">
    <property type="protein sequence ID" value="MBC5771021.1"/>
    <property type="molecule type" value="Genomic_DNA"/>
</dbReference>
<dbReference type="Pfam" id="PF00239">
    <property type="entry name" value="Resolvase"/>
    <property type="match status" value="1"/>
</dbReference>
<dbReference type="GO" id="GO:0003677">
    <property type="term" value="F:DNA binding"/>
    <property type="evidence" value="ECO:0007669"/>
    <property type="project" value="InterPro"/>
</dbReference>
<protein>
    <submittedName>
        <fullName evidence="2">Recombinase family protein</fullName>
    </submittedName>
</protein>
<organism evidence="2 3">
    <name type="scientific">Dysosmobacter segnis</name>
    <dbReference type="NCBI Taxonomy" id="2763042"/>
    <lineage>
        <taxon>Bacteria</taxon>
        <taxon>Bacillati</taxon>
        <taxon>Bacillota</taxon>
        <taxon>Clostridia</taxon>
        <taxon>Eubacteriales</taxon>
        <taxon>Oscillospiraceae</taxon>
        <taxon>Dysosmobacter</taxon>
    </lineage>
</organism>
<dbReference type="PANTHER" id="PTHR30461:SF23">
    <property type="entry name" value="DNA RECOMBINASE-RELATED"/>
    <property type="match status" value="1"/>
</dbReference>
<proteinExistence type="predicted"/>
<dbReference type="Proteomes" id="UP000620327">
    <property type="component" value="Unassembled WGS sequence"/>
</dbReference>
<evidence type="ECO:0000313" key="2">
    <source>
        <dbReference type="EMBL" id="MBC5771021.1"/>
    </source>
</evidence>
<dbReference type="SUPFAM" id="SSF53041">
    <property type="entry name" value="Resolvase-like"/>
    <property type="match status" value="1"/>
</dbReference>
<dbReference type="InterPro" id="IPR006119">
    <property type="entry name" value="Resolv_N"/>
</dbReference>
<dbReference type="RefSeq" id="WP_187015252.1">
    <property type="nucleotide sequence ID" value="NZ_JACOQI010000012.1"/>
</dbReference>
<dbReference type="GO" id="GO:0000150">
    <property type="term" value="F:DNA strand exchange activity"/>
    <property type="evidence" value="ECO:0007669"/>
    <property type="project" value="InterPro"/>
</dbReference>
<dbReference type="InterPro" id="IPR036162">
    <property type="entry name" value="Resolvase-like_N_sf"/>
</dbReference>
<dbReference type="SMART" id="SM00857">
    <property type="entry name" value="Resolvase"/>
    <property type="match status" value="1"/>
</dbReference>
<dbReference type="Gene3D" id="3.40.50.1390">
    <property type="entry name" value="Resolvase, N-terminal catalytic domain"/>
    <property type="match status" value="1"/>
</dbReference>